<dbReference type="Gene3D" id="3.30.70.100">
    <property type="match status" value="1"/>
</dbReference>
<evidence type="ECO:0000259" key="1">
    <source>
        <dbReference type="Pfam" id="PF00708"/>
    </source>
</evidence>
<evidence type="ECO:0000313" key="2">
    <source>
        <dbReference type="EMBL" id="KAB7781909.1"/>
    </source>
</evidence>
<dbReference type="EMBL" id="WEKV01000025">
    <property type="protein sequence ID" value="KAB7781909.1"/>
    <property type="molecule type" value="Genomic_DNA"/>
</dbReference>
<name>A0A833J0K3_9HYPH</name>
<accession>A0A833J0K3</accession>
<reference evidence="2 3" key="1">
    <citation type="submission" date="2019-10" db="EMBL/GenBank/DDBJ databases">
        <title>Draft Genome Sequence of the Caffeine Degrading Methylotroph Methylorubrum populi PINKEL.</title>
        <authorList>
            <person name="Dawson S.C."/>
            <person name="Zhang X."/>
            <person name="Wright M.E."/>
            <person name="Sharma G."/>
            <person name="Langner J.T."/>
            <person name="Ditty J.L."/>
            <person name="Subuyuj G.A."/>
        </authorList>
    </citation>
    <scope>NUCLEOTIDE SEQUENCE [LARGE SCALE GENOMIC DNA]</scope>
    <source>
        <strain evidence="2 3">Pinkel</strain>
    </source>
</reference>
<dbReference type="InterPro" id="IPR001792">
    <property type="entry name" value="Acylphosphatase-like_dom"/>
</dbReference>
<dbReference type="SUPFAM" id="SSF54975">
    <property type="entry name" value="Acylphosphatase/BLUF domain-like"/>
    <property type="match status" value="1"/>
</dbReference>
<dbReference type="Proteomes" id="UP000469949">
    <property type="component" value="Unassembled WGS sequence"/>
</dbReference>
<dbReference type="AlphaFoldDB" id="A0A833J0K3"/>
<feature type="domain" description="Acylphosphatase-like" evidence="1">
    <location>
        <begin position="13"/>
        <end position="89"/>
    </location>
</feature>
<gene>
    <name evidence="2" type="ORF">F8B43_5658</name>
</gene>
<dbReference type="InterPro" id="IPR036046">
    <property type="entry name" value="Acylphosphatase-like_dom_sf"/>
</dbReference>
<organism evidence="2 3">
    <name type="scientific">Methylorubrum populi</name>
    <dbReference type="NCBI Taxonomy" id="223967"/>
    <lineage>
        <taxon>Bacteria</taxon>
        <taxon>Pseudomonadati</taxon>
        <taxon>Pseudomonadota</taxon>
        <taxon>Alphaproteobacteria</taxon>
        <taxon>Hyphomicrobiales</taxon>
        <taxon>Methylobacteriaceae</taxon>
        <taxon>Methylorubrum</taxon>
    </lineage>
</organism>
<sequence>MKPTDDSTVETAEIQIRGRIDAEAFREFVSLYSRRLDLQGECELVDVDALTIVVRGRKALVAMLATACSLGPARSMVHDIRISVRPNDPSSLRQQSRAPDSY</sequence>
<protein>
    <recommendedName>
        <fullName evidence="1">Acylphosphatase-like domain-containing protein</fullName>
    </recommendedName>
</protein>
<comment type="caution">
    <text evidence="2">The sequence shown here is derived from an EMBL/GenBank/DDBJ whole genome shotgun (WGS) entry which is preliminary data.</text>
</comment>
<proteinExistence type="predicted"/>
<dbReference type="Pfam" id="PF00708">
    <property type="entry name" value="Acylphosphatase"/>
    <property type="match status" value="1"/>
</dbReference>
<evidence type="ECO:0000313" key="3">
    <source>
        <dbReference type="Proteomes" id="UP000469949"/>
    </source>
</evidence>